<dbReference type="GO" id="GO:0005829">
    <property type="term" value="C:cytosol"/>
    <property type="evidence" value="ECO:0007669"/>
    <property type="project" value="TreeGrafter"/>
</dbReference>
<dbReference type="InterPro" id="IPR000847">
    <property type="entry name" value="LysR_HTH_N"/>
</dbReference>
<name>A0A347WJG1_9LACT</name>
<dbReference type="InterPro" id="IPR005119">
    <property type="entry name" value="LysR_subst-bd"/>
</dbReference>
<protein>
    <recommendedName>
        <fullName evidence="5">HTH lysR-type domain-containing protein</fullName>
    </recommendedName>
</protein>
<comment type="similarity">
    <text evidence="1">Belongs to the LysR transcriptional regulatory family.</text>
</comment>
<dbReference type="InterPro" id="IPR050950">
    <property type="entry name" value="HTH-type_LysR_regulators"/>
</dbReference>
<keyword evidence="2" id="KW-0805">Transcription regulation</keyword>
<dbReference type="Proteomes" id="UP000263232">
    <property type="component" value="Chromosome"/>
</dbReference>
<evidence type="ECO:0000256" key="2">
    <source>
        <dbReference type="ARBA" id="ARBA00023015"/>
    </source>
</evidence>
<dbReference type="Gene3D" id="1.10.10.10">
    <property type="entry name" value="Winged helix-like DNA-binding domain superfamily/Winged helix DNA-binding domain"/>
    <property type="match status" value="1"/>
</dbReference>
<dbReference type="InterPro" id="IPR036388">
    <property type="entry name" value="WH-like_DNA-bd_sf"/>
</dbReference>
<accession>A0A347WJG1</accession>
<dbReference type="KEGG" id="abae:CL176_03765"/>
<dbReference type="AlphaFoldDB" id="A0A347WJG1"/>
<dbReference type="PROSITE" id="PS50931">
    <property type="entry name" value="HTH_LYSR"/>
    <property type="match status" value="1"/>
</dbReference>
<dbReference type="GO" id="GO:0003677">
    <property type="term" value="F:DNA binding"/>
    <property type="evidence" value="ECO:0007669"/>
    <property type="project" value="UniProtKB-KW"/>
</dbReference>
<evidence type="ECO:0000256" key="1">
    <source>
        <dbReference type="ARBA" id="ARBA00009437"/>
    </source>
</evidence>
<evidence type="ECO:0000313" key="7">
    <source>
        <dbReference type="Proteomes" id="UP000263232"/>
    </source>
</evidence>
<dbReference type="Pfam" id="PF03466">
    <property type="entry name" value="LysR_substrate"/>
    <property type="match status" value="1"/>
</dbReference>
<evidence type="ECO:0000256" key="3">
    <source>
        <dbReference type="ARBA" id="ARBA00023125"/>
    </source>
</evidence>
<dbReference type="SUPFAM" id="SSF53850">
    <property type="entry name" value="Periplasmic binding protein-like II"/>
    <property type="match status" value="1"/>
</dbReference>
<sequence>MNIRDLHYFIHLSKSLSFTKTAEAFYVSQPSISIALKRLEENFGATLIERQRSVQNIQLTGAGEILLRRAQQITELLELTEREIQDNQNQTINFGYSPTIGSYYLPELLPFIQDYTEHMSFIEEESSDQMLEMLEKQQVSIAIIGSESDVMPQKWLETYALDRFEAGIYVSKQHPLAKEHSVSLKQIKELPLISLGKGYTHYRIFEAWAQEVGLPLHKVTFTNDTHTLNTMVKAGIKAGFMTDALVTQAEDMVKLLIEDAPYFYTFLVVNDTMNVSQMQADFNQTMKQHVK</sequence>
<evidence type="ECO:0000259" key="5">
    <source>
        <dbReference type="PROSITE" id="PS50931"/>
    </source>
</evidence>
<dbReference type="Pfam" id="PF00126">
    <property type="entry name" value="HTH_1"/>
    <property type="match status" value="1"/>
</dbReference>
<keyword evidence="4" id="KW-0804">Transcription</keyword>
<dbReference type="PRINTS" id="PR00039">
    <property type="entry name" value="HTHLYSR"/>
</dbReference>
<proteinExistence type="inferred from homology"/>
<feature type="domain" description="HTH lysR-type" evidence="5">
    <location>
        <begin position="1"/>
        <end position="60"/>
    </location>
</feature>
<dbReference type="SUPFAM" id="SSF46785">
    <property type="entry name" value="Winged helix' DNA-binding domain"/>
    <property type="match status" value="1"/>
</dbReference>
<dbReference type="RefSeq" id="WP_118990132.1">
    <property type="nucleotide sequence ID" value="NZ_CP023434.1"/>
</dbReference>
<keyword evidence="3" id="KW-0238">DNA-binding</keyword>
<keyword evidence="7" id="KW-1185">Reference proteome</keyword>
<dbReference type="OrthoDB" id="9803735at2"/>
<gene>
    <name evidence="6" type="ORF">CL176_03765</name>
</gene>
<dbReference type="CDD" id="cd05466">
    <property type="entry name" value="PBP2_LTTR_substrate"/>
    <property type="match status" value="1"/>
</dbReference>
<evidence type="ECO:0000256" key="4">
    <source>
        <dbReference type="ARBA" id="ARBA00023163"/>
    </source>
</evidence>
<dbReference type="EMBL" id="CP023434">
    <property type="protein sequence ID" value="AXY25218.1"/>
    <property type="molecule type" value="Genomic_DNA"/>
</dbReference>
<reference evidence="6 7" key="1">
    <citation type="submission" date="2017-09" db="EMBL/GenBank/DDBJ databases">
        <title>Complete genome sequence of Oxytococcus suis strain ZY16052.</title>
        <authorList>
            <person name="Li F."/>
        </authorList>
    </citation>
    <scope>NUCLEOTIDE SEQUENCE [LARGE SCALE GENOMIC DNA]</scope>
    <source>
        <strain evidence="6 7">ZY16052</strain>
    </source>
</reference>
<dbReference type="GO" id="GO:0003700">
    <property type="term" value="F:DNA-binding transcription factor activity"/>
    <property type="evidence" value="ECO:0007669"/>
    <property type="project" value="InterPro"/>
</dbReference>
<dbReference type="FunFam" id="1.10.10.10:FF:000001">
    <property type="entry name" value="LysR family transcriptional regulator"/>
    <property type="match status" value="1"/>
</dbReference>
<dbReference type="PANTHER" id="PTHR30419">
    <property type="entry name" value="HTH-TYPE TRANSCRIPTIONAL REGULATOR YBHD"/>
    <property type="match status" value="1"/>
</dbReference>
<dbReference type="PANTHER" id="PTHR30419:SF8">
    <property type="entry name" value="NITROGEN ASSIMILATION TRANSCRIPTIONAL ACTIVATOR-RELATED"/>
    <property type="match status" value="1"/>
</dbReference>
<dbReference type="Gene3D" id="3.40.190.290">
    <property type="match status" value="1"/>
</dbReference>
<dbReference type="InterPro" id="IPR036390">
    <property type="entry name" value="WH_DNA-bd_sf"/>
</dbReference>
<organism evidence="6 7">
    <name type="scientific">Suicoccus acidiformans</name>
    <dbReference type="NCBI Taxonomy" id="2036206"/>
    <lineage>
        <taxon>Bacteria</taxon>
        <taxon>Bacillati</taxon>
        <taxon>Bacillota</taxon>
        <taxon>Bacilli</taxon>
        <taxon>Lactobacillales</taxon>
        <taxon>Aerococcaceae</taxon>
        <taxon>Suicoccus</taxon>
    </lineage>
</organism>
<evidence type="ECO:0000313" key="6">
    <source>
        <dbReference type="EMBL" id="AXY25218.1"/>
    </source>
</evidence>